<evidence type="ECO:0000313" key="3">
    <source>
        <dbReference type="Proteomes" id="UP000037136"/>
    </source>
</evidence>
<feature type="region of interest" description="Disordered" evidence="1">
    <location>
        <begin position="123"/>
        <end position="168"/>
    </location>
</feature>
<feature type="region of interest" description="Disordered" evidence="1">
    <location>
        <begin position="285"/>
        <end position="312"/>
    </location>
</feature>
<dbReference type="OrthoDB" id="4586300at2759"/>
<evidence type="ECO:0000313" key="2">
    <source>
        <dbReference type="EMBL" id="PFH56056.1"/>
    </source>
</evidence>
<gene>
    <name evidence="2" type="ORF">XA68_17135</name>
</gene>
<reference evidence="2 3" key="2">
    <citation type="journal article" date="2017" name="Sci. Rep.">
        <title>Ant-infecting Ophiocordyceps genomes reveal a high diversity of potential behavioral manipulation genes and a possible major role for enterotoxins.</title>
        <authorList>
            <person name="de Bekker C."/>
            <person name="Ohm R.A."/>
            <person name="Evans H.C."/>
            <person name="Brachmann A."/>
            <person name="Hughes D.P."/>
        </authorList>
    </citation>
    <scope>NUCLEOTIDE SEQUENCE [LARGE SCALE GENOMIC DNA]</scope>
    <source>
        <strain evidence="2 3">SC16a</strain>
    </source>
</reference>
<feature type="compositionally biased region" description="Polar residues" evidence="1">
    <location>
        <begin position="126"/>
        <end position="136"/>
    </location>
</feature>
<protein>
    <submittedName>
        <fullName evidence="2">Uncharacterized protein</fullName>
    </submittedName>
</protein>
<feature type="compositionally biased region" description="Basic and acidic residues" evidence="1">
    <location>
        <begin position="297"/>
        <end position="312"/>
    </location>
</feature>
<dbReference type="Proteomes" id="UP000037136">
    <property type="component" value="Unassembled WGS sequence"/>
</dbReference>
<proteinExistence type="predicted"/>
<reference evidence="2 3" key="1">
    <citation type="journal article" date="2015" name="BMC Genomics">
        <title>Gene expression during zombie ant biting behavior reflects the complexity underlying fungal parasitic behavioral manipulation.</title>
        <authorList>
            <person name="de Bekker C."/>
            <person name="Ohm R.A."/>
            <person name="Loreto R.G."/>
            <person name="Sebastian A."/>
            <person name="Albert I."/>
            <person name="Merrow M."/>
            <person name="Brachmann A."/>
            <person name="Hughes D.P."/>
        </authorList>
    </citation>
    <scope>NUCLEOTIDE SEQUENCE [LARGE SCALE GENOMIC DNA]</scope>
    <source>
        <strain evidence="2 3">SC16a</strain>
    </source>
</reference>
<comment type="caution">
    <text evidence="2">The sequence shown here is derived from an EMBL/GenBank/DDBJ whole genome shotgun (WGS) entry which is preliminary data.</text>
</comment>
<organism evidence="2 3">
    <name type="scientific">Ophiocordyceps unilateralis</name>
    <name type="common">Zombie-ant fungus</name>
    <name type="synonym">Torrubia unilateralis</name>
    <dbReference type="NCBI Taxonomy" id="268505"/>
    <lineage>
        <taxon>Eukaryota</taxon>
        <taxon>Fungi</taxon>
        <taxon>Dikarya</taxon>
        <taxon>Ascomycota</taxon>
        <taxon>Pezizomycotina</taxon>
        <taxon>Sordariomycetes</taxon>
        <taxon>Hypocreomycetidae</taxon>
        <taxon>Hypocreales</taxon>
        <taxon>Ophiocordycipitaceae</taxon>
        <taxon>Ophiocordyceps</taxon>
    </lineage>
</organism>
<accession>A0A2A9P5D9</accession>
<name>A0A2A9P5D9_OPHUN</name>
<dbReference type="AlphaFoldDB" id="A0A2A9P5D9"/>
<feature type="region of interest" description="Disordered" evidence="1">
    <location>
        <begin position="1"/>
        <end position="37"/>
    </location>
</feature>
<feature type="compositionally biased region" description="Polar residues" evidence="1">
    <location>
        <begin position="1"/>
        <end position="18"/>
    </location>
</feature>
<sequence length="312" mass="34816">MDHSSNLVSSILDSPSYSPTVLTHLPPPTPRDMMPGQDPSVFTFADAFEDLLAVSQAGQPLPDIAVRYAQSRLLRRMFPAGEPDWFYARRLQAQRLMPPAPRSEPGPDWNAFHRLLDSQAREVWRSSASSDRQPNQRYEDDNSLSSDAHPLHRDANSHNVSASNADDRQLRPSLATVFDELLSSAVAEGQKSWDTLLNMVAGRKPAATGLEEKNRAAMTDGSGTLTEYFNMLSGNEPPVDEDLRMTAPTQTRHEDVDGCRKTTVVQPIIDGTGRQVGQQTTIFISRRDAKDEDESGHDETVRQDKKSGWFWK</sequence>
<evidence type="ECO:0000256" key="1">
    <source>
        <dbReference type="SAM" id="MobiDB-lite"/>
    </source>
</evidence>
<keyword evidence="3" id="KW-1185">Reference proteome</keyword>
<dbReference type="STRING" id="268505.A0A2A9P5D9"/>
<dbReference type="EMBL" id="LAZP02000675">
    <property type="protein sequence ID" value="PFH56056.1"/>
    <property type="molecule type" value="Genomic_DNA"/>
</dbReference>